<proteinExistence type="predicted"/>
<keyword evidence="3" id="KW-1185">Reference proteome</keyword>
<name>F2JPL7_CELLD</name>
<reference evidence="2 3" key="1">
    <citation type="journal article" date="2011" name="J. Bacteriol.">
        <title>Complete genome sequence of the cellulose-degrading bacterium Cellulosilyticum lentocellum.</title>
        <authorList>
            <consortium name="US DOE Joint Genome Institute"/>
            <person name="Miller D.A."/>
            <person name="Suen G."/>
            <person name="Bruce D."/>
            <person name="Copeland A."/>
            <person name="Cheng J.F."/>
            <person name="Detter C."/>
            <person name="Goodwin L.A."/>
            <person name="Han C.S."/>
            <person name="Hauser L.J."/>
            <person name="Land M.L."/>
            <person name="Lapidus A."/>
            <person name="Lucas S."/>
            <person name="Meincke L."/>
            <person name="Pitluck S."/>
            <person name="Tapia R."/>
            <person name="Teshima H."/>
            <person name="Woyke T."/>
            <person name="Fox B.G."/>
            <person name="Angert E.R."/>
            <person name="Currie C.R."/>
        </authorList>
    </citation>
    <scope>NUCLEOTIDE SEQUENCE [LARGE SCALE GENOMIC DNA]</scope>
    <source>
        <strain evidence="3">ATCC 49066 / DSM 5427 / NCIMB 11756 / RHM5</strain>
    </source>
</reference>
<keyword evidence="1" id="KW-0812">Transmembrane</keyword>
<dbReference type="STRING" id="642492.Clole_1960"/>
<dbReference type="eggNOG" id="ENOG503341T">
    <property type="taxonomic scope" value="Bacteria"/>
</dbReference>
<dbReference type="AlphaFoldDB" id="F2JPL7"/>
<evidence type="ECO:0000256" key="1">
    <source>
        <dbReference type="SAM" id="Phobius"/>
    </source>
</evidence>
<feature type="transmembrane region" description="Helical" evidence="1">
    <location>
        <begin position="45"/>
        <end position="66"/>
    </location>
</feature>
<accession>F2JPL7</accession>
<dbReference type="HOGENOM" id="CLU_195129_0_0_9"/>
<keyword evidence="1" id="KW-0472">Membrane</keyword>
<keyword evidence="1" id="KW-1133">Transmembrane helix</keyword>
<organism evidence="2 3">
    <name type="scientific">Cellulosilyticum lentocellum (strain ATCC 49066 / DSM 5427 / NCIMB 11756 / RHM5)</name>
    <name type="common">Clostridium lentocellum</name>
    <dbReference type="NCBI Taxonomy" id="642492"/>
    <lineage>
        <taxon>Bacteria</taxon>
        <taxon>Bacillati</taxon>
        <taxon>Bacillota</taxon>
        <taxon>Clostridia</taxon>
        <taxon>Lachnospirales</taxon>
        <taxon>Cellulosilyticaceae</taxon>
        <taxon>Cellulosilyticum</taxon>
    </lineage>
</organism>
<dbReference type="EMBL" id="CP002582">
    <property type="protein sequence ID" value="ADZ83677.1"/>
    <property type="molecule type" value="Genomic_DNA"/>
</dbReference>
<feature type="transmembrane region" description="Helical" evidence="1">
    <location>
        <begin position="21"/>
        <end position="39"/>
    </location>
</feature>
<dbReference type="RefSeq" id="WP_013656971.1">
    <property type="nucleotide sequence ID" value="NC_015275.1"/>
</dbReference>
<evidence type="ECO:0008006" key="4">
    <source>
        <dbReference type="Google" id="ProtNLM"/>
    </source>
</evidence>
<evidence type="ECO:0000313" key="3">
    <source>
        <dbReference type="Proteomes" id="UP000008467"/>
    </source>
</evidence>
<sequence length="78" mass="9030">MKKLLNYGNEFVKQSDWRDLALIKLCLCAIGMMWGMALPKKAHKPAVFIIVSVFVCTYIPLMLKLFRIINKDINKKKS</sequence>
<gene>
    <name evidence="2" type="ordered locus">Clole_1960</name>
</gene>
<protein>
    <recommendedName>
        <fullName evidence="4">Permease of phosphate ABC transporter</fullName>
    </recommendedName>
</protein>
<evidence type="ECO:0000313" key="2">
    <source>
        <dbReference type="EMBL" id="ADZ83677.1"/>
    </source>
</evidence>
<dbReference type="Proteomes" id="UP000008467">
    <property type="component" value="Chromosome"/>
</dbReference>
<dbReference type="KEGG" id="cle:Clole_1960"/>